<keyword evidence="4" id="KW-1185">Reference proteome</keyword>
<accession>A0A4Y9KXH9</accession>
<dbReference type="OrthoDB" id="8478135at2"/>
<organism evidence="3 4">
    <name type="scientific">Bradyrhizobium niftali</name>
    <dbReference type="NCBI Taxonomy" id="2560055"/>
    <lineage>
        <taxon>Bacteria</taxon>
        <taxon>Pseudomonadati</taxon>
        <taxon>Pseudomonadota</taxon>
        <taxon>Alphaproteobacteria</taxon>
        <taxon>Hyphomicrobiales</taxon>
        <taxon>Nitrobacteraceae</taxon>
        <taxon>Bradyrhizobium</taxon>
    </lineage>
</organism>
<proteinExistence type="predicted"/>
<reference evidence="3 4" key="1">
    <citation type="submission" date="2019-03" db="EMBL/GenBank/DDBJ databases">
        <title>Bradyrhizobium diversity isolated from nodules of Chamaecrista fasciculata.</title>
        <authorList>
            <person name="Klepa M.S."/>
            <person name="Urquiaga M.O."/>
            <person name="Hungria M."/>
            <person name="Delamuta J.R."/>
        </authorList>
    </citation>
    <scope>NUCLEOTIDE SEQUENCE [LARGE SCALE GENOMIC DNA]</scope>
    <source>
        <strain evidence="3 4">CNPSo 3448</strain>
    </source>
</reference>
<feature type="domain" description="Apea-like HEPN" evidence="1">
    <location>
        <begin position="292"/>
        <end position="431"/>
    </location>
</feature>
<gene>
    <name evidence="3" type="ORF">E4K65_46225</name>
</gene>
<dbReference type="EMBL" id="SPQT01000088">
    <property type="protein sequence ID" value="TFV35855.1"/>
    <property type="molecule type" value="Genomic_DNA"/>
</dbReference>
<dbReference type="Pfam" id="PF18862">
    <property type="entry name" value="ApeA_NTD1"/>
    <property type="match status" value="1"/>
</dbReference>
<dbReference type="RefSeq" id="WP_135179704.1">
    <property type="nucleotide sequence ID" value="NZ_SPQT01000088.1"/>
</dbReference>
<name>A0A4Y9KXH9_9BRAD</name>
<dbReference type="AlphaFoldDB" id="A0A4Y9KXH9"/>
<dbReference type="Proteomes" id="UP000297966">
    <property type="component" value="Unassembled WGS sequence"/>
</dbReference>
<dbReference type="Pfam" id="PF18739">
    <property type="entry name" value="HEPN_Apea"/>
    <property type="match status" value="1"/>
</dbReference>
<dbReference type="InterPro" id="IPR041229">
    <property type="entry name" value="HEPN_Apea"/>
</dbReference>
<feature type="domain" description="ApeA N-terminal" evidence="2">
    <location>
        <begin position="10"/>
        <end position="262"/>
    </location>
</feature>
<evidence type="ECO:0000313" key="3">
    <source>
        <dbReference type="EMBL" id="TFV35855.1"/>
    </source>
</evidence>
<evidence type="ECO:0000313" key="4">
    <source>
        <dbReference type="Proteomes" id="UP000297966"/>
    </source>
</evidence>
<protein>
    <submittedName>
        <fullName evidence="3">Uncharacterized protein</fullName>
    </submittedName>
</protein>
<sequence length="454" mass="51958">MDTLLGANLSGVFWATDDPASQLSGKLEIDENGAATLNVEGERSILIALDARQKFQMHGMAQGERITLFDCFTVWVPFFPTEKPVKACIAVNIVSVGAHIENLKVPFASGLSFSTPELIRWTGLRGMMNKSTQKELKVTYRGKKAKEVRVSGATFQLSTGIRESRSISEIKLIERHRVRVAFDKPQSVSEADRWTTKICRLFSVALRCEIVCRVYTIERETGESVRMVGPWSASNSGESKIPHPLFTRPTRRAVYEKVLRSWFAQYDRLEPVISLRVALLSHPQKFREFEFLTYIQALEALHRRTHPARKLVTEKTYAALHRKLADAIPSHWKQKADLVRKLEYLNEISLADRLRDIFTHDKELLSKLFKDEGKDIALIRDARNYLTHYEGKRKETKIKAYLATGWFLYFTQKVLLLLEIEILRAIGFSASEIRKLVENDPTYRDLCKIDHSGG</sequence>
<evidence type="ECO:0000259" key="2">
    <source>
        <dbReference type="Pfam" id="PF18862"/>
    </source>
</evidence>
<evidence type="ECO:0000259" key="1">
    <source>
        <dbReference type="Pfam" id="PF18739"/>
    </source>
</evidence>
<dbReference type="InterPro" id="IPR041223">
    <property type="entry name" value="ApeA_NTD"/>
</dbReference>
<comment type="caution">
    <text evidence="3">The sequence shown here is derived from an EMBL/GenBank/DDBJ whole genome shotgun (WGS) entry which is preliminary data.</text>
</comment>